<name>A9S0G6_PHYPA</name>
<dbReference type="RefSeq" id="XP_024387812.1">
    <property type="nucleotide sequence ID" value="XM_024532044.2"/>
</dbReference>
<dbReference type="PANTHER" id="PTHR48221">
    <property type="entry name" value="ACYL-COA SYNTHETASE FAMILY PROTEIN"/>
    <property type="match status" value="1"/>
</dbReference>
<dbReference type="Gramene" id="Pp3c11_2160V3.7">
    <property type="protein sequence ID" value="Pp3c11_2160V3.7"/>
    <property type="gene ID" value="Pp3c11_2160"/>
</dbReference>
<dbReference type="EMBL" id="ABEU02000011">
    <property type="status" value="NOT_ANNOTATED_CDS"/>
    <property type="molecule type" value="Genomic_DNA"/>
</dbReference>
<dbReference type="EnsemblPlants" id="Pp3c11_2160V3.7">
    <property type="protein sequence ID" value="Pp3c11_2160V3.7"/>
    <property type="gene ID" value="Pp3c11_2160"/>
</dbReference>
<reference evidence="2 3" key="2">
    <citation type="journal article" date="2018" name="Plant J.">
        <title>The Physcomitrella patens chromosome-scale assembly reveals moss genome structure and evolution.</title>
        <authorList>
            <person name="Lang D."/>
            <person name="Ullrich K.K."/>
            <person name="Murat F."/>
            <person name="Fuchs J."/>
            <person name="Jenkins J."/>
            <person name="Haas F.B."/>
            <person name="Piednoel M."/>
            <person name="Gundlach H."/>
            <person name="Van Bel M."/>
            <person name="Meyberg R."/>
            <person name="Vives C."/>
            <person name="Morata J."/>
            <person name="Symeonidi A."/>
            <person name="Hiss M."/>
            <person name="Muchero W."/>
            <person name="Kamisugi Y."/>
            <person name="Saleh O."/>
            <person name="Blanc G."/>
            <person name="Decker E.L."/>
            <person name="van Gessel N."/>
            <person name="Grimwood J."/>
            <person name="Hayes R.D."/>
            <person name="Graham S.W."/>
            <person name="Gunter L.E."/>
            <person name="McDaniel S.F."/>
            <person name="Hoernstein S.N.W."/>
            <person name="Larsson A."/>
            <person name="Li F.W."/>
            <person name="Perroud P.F."/>
            <person name="Phillips J."/>
            <person name="Ranjan P."/>
            <person name="Rokshar D.S."/>
            <person name="Rothfels C.J."/>
            <person name="Schneider L."/>
            <person name="Shu S."/>
            <person name="Stevenson D.W."/>
            <person name="Thummler F."/>
            <person name="Tillich M."/>
            <person name="Villarreal Aguilar J.C."/>
            <person name="Widiez T."/>
            <person name="Wong G.K."/>
            <person name="Wymore A."/>
            <person name="Zhang Y."/>
            <person name="Zimmer A.D."/>
            <person name="Quatrano R.S."/>
            <person name="Mayer K.F.X."/>
            <person name="Goodstein D."/>
            <person name="Casacuberta J.M."/>
            <person name="Vandepoele K."/>
            <person name="Reski R."/>
            <person name="Cuming A.C."/>
            <person name="Tuskan G.A."/>
            <person name="Maumus F."/>
            <person name="Salse J."/>
            <person name="Schmutz J."/>
            <person name="Rensing S.A."/>
        </authorList>
    </citation>
    <scope>NUCLEOTIDE SEQUENCE [LARGE SCALE GENOMIC DNA]</scope>
    <source>
        <strain evidence="2 3">cv. Gransden 2004</strain>
    </source>
</reference>
<organism evidence="2 3">
    <name type="scientific">Physcomitrium patens</name>
    <name type="common">Spreading-leaved earth moss</name>
    <name type="synonym">Physcomitrella patens</name>
    <dbReference type="NCBI Taxonomy" id="3218"/>
    <lineage>
        <taxon>Eukaryota</taxon>
        <taxon>Viridiplantae</taxon>
        <taxon>Streptophyta</taxon>
        <taxon>Embryophyta</taxon>
        <taxon>Bryophyta</taxon>
        <taxon>Bryophytina</taxon>
        <taxon>Bryopsida</taxon>
        <taxon>Funariidae</taxon>
        <taxon>Funariales</taxon>
        <taxon>Funariaceae</taxon>
        <taxon>Physcomitrium</taxon>
    </lineage>
</organism>
<dbReference type="PROSITE" id="PS51257">
    <property type="entry name" value="PROKAR_LIPOPROTEIN"/>
    <property type="match status" value="1"/>
</dbReference>
<feature type="region of interest" description="Disordered" evidence="1">
    <location>
        <begin position="1"/>
        <end position="21"/>
    </location>
</feature>
<evidence type="ECO:0000313" key="2">
    <source>
        <dbReference type="EnsemblPlants" id="Pp3c11_2160V3.5"/>
    </source>
</evidence>
<dbReference type="HOGENOM" id="CLU_020340_0_0_1"/>
<dbReference type="GO" id="GO:0010705">
    <property type="term" value="P:meiotic DNA double-strand break processing involved in reciprocal meiotic recombination"/>
    <property type="evidence" value="ECO:0000318"/>
    <property type="project" value="GO_Central"/>
</dbReference>
<evidence type="ECO:0000313" key="3">
    <source>
        <dbReference type="Proteomes" id="UP000006727"/>
    </source>
</evidence>
<dbReference type="PANTHER" id="PTHR48221:SF2">
    <property type="entry name" value="ACYL-COA SYNTHETASE FAMILY PROTEIN"/>
    <property type="match status" value="1"/>
</dbReference>
<reference evidence="2 3" key="1">
    <citation type="journal article" date="2008" name="Science">
        <title>The Physcomitrella genome reveals evolutionary insights into the conquest of land by plants.</title>
        <authorList>
            <person name="Rensing S."/>
            <person name="Lang D."/>
            <person name="Zimmer A."/>
            <person name="Terry A."/>
            <person name="Salamov A."/>
            <person name="Shapiro H."/>
            <person name="Nishiyama T."/>
            <person name="Perroud P.-F."/>
            <person name="Lindquist E."/>
            <person name="Kamisugi Y."/>
            <person name="Tanahashi T."/>
            <person name="Sakakibara K."/>
            <person name="Fujita T."/>
            <person name="Oishi K."/>
            <person name="Shin-I T."/>
            <person name="Kuroki Y."/>
            <person name="Toyoda A."/>
            <person name="Suzuki Y."/>
            <person name="Hashimoto A."/>
            <person name="Yamaguchi K."/>
            <person name="Sugano A."/>
            <person name="Kohara Y."/>
            <person name="Fujiyama A."/>
            <person name="Anterola A."/>
            <person name="Aoki S."/>
            <person name="Ashton N."/>
            <person name="Barbazuk W.B."/>
            <person name="Barker E."/>
            <person name="Bennetzen J."/>
            <person name="Bezanilla M."/>
            <person name="Blankenship R."/>
            <person name="Cho S.H."/>
            <person name="Dutcher S."/>
            <person name="Estelle M."/>
            <person name="Fawcett J.A."/>
            <person name="Gundlach H."/>
            <person name="Hanada K."/>
            <person name="Heyl A."/>
            <person name="Hicks K.A."/>
            <person name="Hugh J."/>
            <person name="Lohr M."/>
            <person name="Mayer K."/>
            <person name="Melkozernov A."/>
            <person name="Murata T."/>
            <person name="Nelson D."/>
            <person name="Pils B."/>
            <person name="Prigge M."/>
            <person name="Reiss B."/>
            <person name="Renner T."/>
            <person name="Rombauts S."/>
            <person name="Rushton P."/>
            <person name="Sanderfoot A."/>
            <person name="Schween G."/>
            <person name="Shiu S.-H."/>
            <person name="Stueber K."/>
            <person name="Theodoulou F.L."/>
            <person name="Tu H."/>
            <person name="Van de Peer Y."/>
            <person name="Verrier P.J."/>
            <person name="Waters E."/>
            <person name="Wood A."/>
            <person name="Yang L."/>
            <person name="Cove D."/>
            <person name="Cuming A."/>
            <person name="Hasebe M."/>
            <person name="Lucas S."/>
            <person name="Mishler D.B."/>
            <person name="Reski R."/>
            <person name="Grigoriev I."/>
            <person name="Quatrano R.S."/>
            <person name="Boore J.L."/>
        </authorList>
    </citation>
    <scope>NUCLEOTIDE SEQUENCE [LARGE SCALE GENOMIC DNA]</scope>
    <source>
        <strain evidence="2 3">cv. Gransden 2004</strain>
    </source>
</reference>
<proteinExistence type="predicted"/>
<dbReference type="OrthoDB" id="1917939at2759"/>
<sequence>MSGQRDKFVDLQSLQNGSSSGGCIEPTSNRVIGDGDSVEDVLCFDRRSSLVNTALGLMAYQVPQVCDLMMRHWMDMLHLLLRHDSLTAPKLRRMLDSADSVLKELKGPHALELIEALLKAAVHMKSMLQKSLLGNWTFVRTICRGSEVSDAAWAVEKILEYVSKEKEAIYCQLSPIARLHVWRLMPTRLKEDLSDLANESMRRPLLSLKLESGTFRAFGFMVASLALAPDLLNEVRRLLLIWSSSVCAVRLLELRAQLTVAVHSTLQYSSGSTTPEGFWLHAVHCSGLRPFLQVLTGAPTISALRHLVELMERRDSGARTAEKRAIKVPNCERSPKRQRRNLDIADEDQALDSRLKIINDASTNNPAISRAEEEASGVGMEAHSLATDSSSIKLHTSISGSLKGAYIRSSWAPLADFLHWSSFASQLLFQHEGMGASSRRSAADFLGWLLCPSSAERRASVITDVLQAAEDWHSMCNERKAEGTQTLRSDHGRKFLDLKYKNETENLPSTLCSLCGAPVNCSGHRASSGTHCVPKSSQFQNLIAWLLRLCSLGRELQSLHLEDSKNDSKRQSYHDGWWRVIRTLPIASISSDANFWVPQIGGLLFSMILLGISSWSEVPLSSRSCCAVCEDLHCVSCCSVNRHNSSEPPHRTEHLKDDARIEDDLSWVPFASALVTHLDTNFCVTRSAPPAVSDCELCVRRFVAACVHHWVQLMNQSTGRSPQFDVGIKYDRRVQILEDLHTRVIAWANSTGAGTELAQAFGDLKFQTQQFKAFL</sequence>
<dbReference type="AlphaFoldDB" id="A9S0G6"/>
<dbReference type="GeneID" id="112288159"/>
<evidence type="ECO:0000256" key="1">
    <source>
        <dbReference type="SAM" id="MobiDB-lite"/>
    </source>
</evidence>
<accession>A9S0G6</accession>
<dbReference type="KEGG" id="ppp:112288159"/>
<keyword evidence="3" id="KW-1185">Reference proteome</keyword>
<reference evidence="2" key="3">
    <citation type="submission" date="2020-12" db="UniProtKB">
        <authorList>
            <consortium name="EnsemblPlants"/>
        </authorList>
    </citation>
    <scope>IDENTIFICATION</scope>
</reference>
<dbReference type="Proteomes" id="UP000006727">
    <property type="component" value="Chromosome 11"/>
</dbReference>
<protein>
    <submittedName>
        <fullName evidence="2">Uncharacterized protein</fullName>
    </submittedName>
</protein>
<dbReference type="EnsemblPlants" id="Pp3c11_2160V3.5">
    <property type="protein sequence ID" value="Pp3c11_2160V3.5"/>
    <property type="gene ID" value="Pp3c11_2160"/>
</dbReference>
<dbReference type="Gramene" id="Pp3c11_2160V3.5">
    <property type="protein sequence ID" value="Pp3c11_2160V3.5"/>
    <property type="gene ID" value="Pp3c11_2160"/>
</dbReference>
<gene>
    <name evidence="2" type="primary">LOC112288159</name>
</gene>